<sequence length="62" mass="6797">MCVLSCQAIVFRRSSIRYFSPDSCALARLFTRLAGLFCVLSSRSRPPANGSSKLSRRQGACP</sequence>
<accession>K3Y4D7</accession>
<dbReference type="EMBL" id="AGNK02002637">
    <property type="status" value="NOT_ANNOTATED_CDS"/>
    <property type="molecule type" value="Genomic_DNA"/>
</dbReference>
<keyword evidence="3" id="KW-1185">Reference proteome</keyword>
<feature type="region of interest" description="Disordered" evidence="1">
    <location>
        <begin position="42"/>
        <end position="62"/>
    </location>
</feature>
<dbReference type="Proteomes" id="UP000004995">
    <property type="component" value="Unassembled WGS sequence"/>
</dbReference>
<dbReference type="AlphaFoldDB" id="K3Y4D7"/>
<reference evidence="3" key="1">
    <citation type="journal article" date="2012" name="Nat. Biotechnol.">
        <title>Reference genome sequence of the model plant Setaria.</title>
        <authorList>
            <person name="Bennetzen J.L."/>
            <person name="Schmutz J."/>
            <person name="Wang H."/>
            <person name="Percifield R."/>
            <person name="Hawkins J."/>
            <person name="Pontaroli A.C."/>
            <person name="Estep M."/>
            <person name="Feng L."/>
            <person name="Vaughn J.N."/>
            <person name="Grimwood J."/>
            <person name="Jenkins J."/>
            <person name="Barry K."/>
            <person name="Lindquist E."/>
            <person name="Hellsten U."/>
            <person name="Deshpande S."/>
            <person name="Wang X."/>
            <person name="Wu X."/>
            <person name="Mitros T."/>
            <person name="Triplett J."/>
            <person name="Yang X."/>
            <person name="Ye C.Y."/>
            <person name="Mauro-Herrera M."/>
            <person name="Wang L."/>
            <person name="Li P."/>
            <person name="Sharma M."/>
            <person name="Sharma R."/>
            <person name="Ronald P.C."/>
            <person name="Panaud O."/>
            <person name="Kellogg E.A."/>
            <person name="Brutnell T.P."/>
            <person name="Doust A.N."/>
            <person name="Tuskan G.A."/>
            <person name="Rokhsar D."/>
            <person name="Devos K.M."/>
        </authorList>
    </citation>
    <scope>NUCLEOTIDE SEQUENCE [LARGE SCALE GENOMIC DNA]</scope>
    <source>
        <strain evidence="3">cv. Yugu1</strain>
    </source>
</reference>
<reference evidence="2" key="2">
    <citation type="submission" date="2018-08" db="UniProtKB">
        <authorList>
            <consortium name="EnsemblPlants"/>
        </authorList>
    </citation>
    <scope>IDENTIFICATION</scope>
    <source>
        <strain evidence="2">Yugu1</strain>
    </source>
</reference>
<dbReference type="InParanoid" id="K3Y4D7"/>
<name>K3Y4D7_SETIT</name>
<dbReference type="HOGENOM" id="CLU_2908374_0_0_1"/>
<feature type="compositionally biased region" description="Polar residues" evidence="1">
    <location>
        <begin position="42"/>
        <end position="53"/>
    </location>
</feature>
<evidence type="ECO:0000313" key="3">
    <source>
        <dbReference type="Proteomes" id="UP000004995"/>
    </source>
</evidence>
<proteinExistence type="predicted"/>
<dbReference type="EnsemblPlants" id="KQL11657">
    <property type="protein sequence ID" value="KQL11657"/>
    <property type="gene ID" value="SETIT_009075mg"/>
</dbReference>
<organism evidence="2 3">
    <name type="scientific">Setaria italica</name>
    <name type="common">Foxtail millet</name>
    <name type="synonym">Panicum italicum</name>
    <dbReference type="NCBI Taxonomy" id="4555"/>
    <lineage>
        <taxon>Eukaryota</taxon>
        <taxon>Viridiplantae</taxon>
        <taxon>Streptophyta</taxon>
        <taxon>Embryophyta</taxon>
        <taxon>Tracheophyta</taxon>
        <taxon>Spermatophyta</taxon>
        <taxon>Magnoliopsida</taxon>
        <taxon>Liliopsida</taxon>
        <taxon>Poales</taxon>
        <taxon>Poaceae</taxon>
        <taxon>PACMAD clade</taxon>
        <taxon>Panicoideae</taxon>
        <taxon>Panicodae</taxon>
        <taxon>Paniceae</taxon>
        <taxon>Cenchrinae</taxon>
        <taxon>Setaria</taxon>
    </lineage>
</organism>
<evidence type="ECO:0000313" key="2">
    <source>
        <dbReference type="EnsemblPlants" id="KQL11657"/>
    </source>
</evidence>
<evidence type="ECO:0000256" key="1">
    <source>
        <dbReference type="SAM" id="MobiDB-lite"/>
    </source>
</evidence>
<dbReference type="Gramene" id="KQL11657">
    <property type="protein sequence ID" value="KQL11657"/>
    <property type="gene ID" value="SETIT_009075mg"/>
</dbReference>
<protein>
    <submittedName>
        <fullName evidence="2">Uncharacterized protein</fullName>
    </submittedName>
</protein>